<keyword evidence="2" id="KW-1185">Reference proteome</keyword>
<dbReference type="Gene3D" id="1.10.150.120">
    <property type="entry name" value="[2Fe-2S]-binding domain"/>
    <property type="match status" value="1"/>
</dbReference>
<dbReference type="InterPro" id="IPR016208">
    <property type="entry name" value="Ald_Oxase/xanthine_DH-like"/>
</dbReference>
<dbReference type="SUPFAM" id="SSF47741">
    <property type="entry name" value="CO dehydrogenase ISP C-domain like"/>
    <property type="match status" value="1"/>
</dbReference>
<evidence type="ECO:0000313" key="2">
    <source>
        <dbReference type="Proteomes" id="UP000046393"/>
    </source>
</evidence>
<name>A0A0N5AHA3_9BILA</name>
<dbReference type="GO" id="GO:0016491">
    <property type="term" value="F:oxidoreductase activity"/>
    <property type="evidence" value="ECO:0007669"/>
    <property type="project" value="InterPro"/>
</dbReference>
<evidence type="ECO:0000259" key="1">
    <source>
        <dbReference type="Pfam" id="PF01799"/>
    </source>
</evidence>
<accession>A0A0N5AHA3</accession>
<dbReference type="InterPro" id="IPR002888">
    <property type="entry name" value="2Fe-2S-bd"/>
</dbReference>
<dbReference type="AlphaFoldDB" id="A0A0N5AHA3"/>
<dbReference type="Gene3D" id="3.10.20.30">
    <property type="match status" value="1"/>
</dbReference>
<dbReference type="Pfam" id="PF01799">
    <property type="entry name" value="Fer2_2"/>
    <property type="match status" value="1"/>
</dbReference>
<feature type="domain" description="[2Fe-2S]-binding" evidence="1">
    <location>
        <begin position="34"/>
        <end position="104"/>
    </location>
</feature>
<evidence type="ECO:0000313" key="3">
    <source>
        <dbReference type="WBParaSite" id="SMUV_0000374801-mRNA-1"/>
    </source>
</evidence>
<protein>
    <submittedName>
        <fullName evidence="3">Fer2_2 domain-containing protein</fullName>
    </submittedName>
</protein>
<dbReference type="PANTHER" id="PTHR45444:SF3">
    <property type="entry name" value="XANTHINE DEHYDROGENASE"/>
    <property type="match status" value="1"/>
</dbReference>
<sequence>MIAEWSITDSSMKCYAVNACLVPIAWVFGKSVITVEGIETEPKFKLLRQELRKLHGTRCGYCDSGFVMSMYSLLRENHDPSVADIEDAIEGNMCRCSGYRPILETFYKFSPSYKSSVTLCNGCKNRDQHLKCTRNDDRRLEARNMASEHHCSSDSERNVS</sequence>
<proteinExistence type="predicted"/>
<organism evidence="2 3">
    <name type="scientific">Syphacia muris</name>
    <dbReference type="NCBI Taxonomy" id="451379"/>
    <lineage>
        <taxon>Eukaryota</taxon>
        <taxon>Metazoa</taxon>
        <taxon>Ecdysozoa</taxon>
        <taxon>Nematoda</taxon>
        <taxon>Chromadorea</taxon>
        <taxon>Rhabditida</taxon>
        <taxon>Spirurina</taxon>
        <taxon>Oxyuridomorpha</taxon>
        <taxon>Oxyuroidea</taxon>
        <taxon>Oxyuridae</taxon>
        <taxon>Syphacia</taxon>
    </lineage>
</organism>
<dbReference type="Proteomes" id="UP000046393">
    <property type="component" value="Unplaced"/>
</dbReference>
<dbReference type="WBParaSite" id="SMUV_0000374801-mRNA-1">
    <property type="protein sequence ID" value="SMUV_0000374801-mRNA-1"/>
    <property type="gene ID" value="SMUV_0000374801"/>
</dbReference>
<dbReference type="InterPro" id="IPR036884">
    <property type="entry name" value="2Fe-2S-bd_dom_sf"/>
</dbReference>
<dbReference type="STRING" id="451379.A0A0N5AHA3"/>
<dbReference type="PANTHER" id="PTHR45444">
    <property type="entry name" value="XANTHINE DEHYDROGENASE"/>
    <property type="match status" value="1"/>
</dbReference>
<dbReference type="InterPro" id="IPR012675">
    <property type="entry name" value="Beta-grasp_dom_sf"/>
</dbReference>
<dbReference type="GO" id="GO:0005506">
    <property type="term" value="F:iron ion binding"/>
    <property type="evidence" value="ECO:0007669"/>
    <property type="project" value="InterPro"/>
</dbReference>
<reference evidence="3" key="1">
    <citation type="submission" date="2017-02" db="UniProtKB">
        <authorList>
            <consortium name="WormBaseParasite"/>
        </authorList>
    </citation>
    <scope>IDENTIFICATION</scope>
</reference>